<evidence type="ECO:0000313" key="5">
    <source>
        <dbReference type="RefSeq" id="XP_023933929.2"/>
    </source>
</evidence>
<evidence type="ECO:0000259" key="3">
    <source>
        <dbReference type="Pfam" id="PF00135"/>
    </source>
</evidence>
<feature type="signal peptide" evidence="2">
    <location>
        <begin position="1"/>
        <end position="18"/>
    </location>
</feature>
<dbReference type="Pfam" id="PF00135">
    <property type="entry name" value="COesterase"/>
    <property type="match status" value="1"/>
</dbReference>
<dbReference type="Proteomes" id="UP001652582">
    <property type="component" value="Chromosome 20"/>
</dbReference>
<accession>A0A6J1MHV0</accession>
<sequence length="566" mass="61843">MCAYTMWLLLCVCALAYAQDGPRVNTTQGVVVGQRVQDGDYLAFYGLHYGGSTSGVNRFKAPTPPPVYPGEFHAIDNTILCAQPSSRGMIGTEDCLVLNVHTKNLTTPKPVFVWIEGEEYTSTGNYLYPFKNLVQQDLVVVSINYRLSIFGFLCLGVTDAPGNAGLKDIIQGLKWIKDNIAGFGGDPNNVVLFGHGSGAALVDLITLSPLSQNLTHKAVVVSGSGLAPWAVSYNPVGSAQLVGDRLGYTDNSREELAKKLASTDISLLSPILTDFVSYNTSLLFAPCVENADLNASDTFLADAPINILRSGNYSKIPYMTGFVDREGTLRAHQAAYDGWLQKMNVNFTDFIPVDLSFENAEIRTAVARNVSAFYFDQRPVSMDTINDYLDYHGDVLILVPVLRGAHERARASDDVWLFKFTFRGTQNSDWAYPQIPVNGARHGAILNYVFNYDLTTADNDATAALTERVRAFAYTGIPSRANNGATWDQLTHIRGSALLISGGEPTPNLAIYQESLATNLNQETVVFWDDLFTKYYVPPSPVSAANSLLSIGLVVLVAQAIIKLFY</sequence>
<name>A0A6J1MHV0_BICAN</name>
<feature type="chain" id="PRO_5045862392" evidence="2">
    <location>
        <begin position="19"/>
        <end position="566"/>
    </location>
</feature>
<dbReference type="RefSeq" id="XP_023933929.2">
    <property type="nucleotide sequence ID" value="XM_024078161.2"/>
</dbReference>
<dbReference type="SUPFAM" id="SSF53474">
    <property type="entry name" value="alpha/beta-Hydrolases"/>
    <property type="match status" value="1"/>
</dbReference>
<proteinExistence type="predicted"/>
<dbReference type="InterPro" id="IPR050309">
    <property type="entry name" value="Type-B_Carboxylest/Lipase"/>
</dbReference>
<dbReference type="Gene3D" id="3.40.50.1820">
    <property type="entry name" value="alpha/beta hydrolase"/>
    <property type="match status" value="1"/>
</dbReference>
<keyword evidence="1" id="KW-0325">Glycoprotein</keyword>
<dbReference type="InterPro" id="IPR002018">
    <property type="entry name" value="CarbesteraseB"/>
</dbReference>
<dbReference type="KEGG" id="bany:112042937"/>
<evidence type="ECO:0000256" key="2">
    <source>
        <dbReference type="SAM" id="SignalP"/>
    </source>
</evidence>
<protein>
    <submittedName>
        <fullName evidence="5">Esterase FE4</fullName>
    </submittedName>
</protein>
<dbReference type="PANTHER" id="PTHR11559">
    <property type="entry name" value="CARBOXYLESTERASE"/>
    <property type="match status" value="1"/>
</dbReference>
<gene>
    <name evidence="5" type="primary">LOC112042937</name>
</gene>
<organism evidence="4 5">
    <name type="scientific">Bicyclus anynana</name>
    <name type="common">Squinting bush brown butterfly</name>
    <dbReference type="NCBI Taxonomy" id="110368"/>
    <lineage>
        <taxon>Eukaryota</taxon>
        <taxon>Metazoa</taxon>
        <taxon>Ecdysozoa</taxon>
        <taxon>Arthropoda</taxon>
        <taxon>Hexapoda</taxon>
        <taxon>Insecta</taxon>
        <taxon>Pterygota</taxon>
        <taxon>Neoptera</taxon>
        <taxon>Endopterygota</taxon>
        <taxon>Lepidoptera</taxon>
        <taxon>Glossata</taxon>
        <taxon>Ditrysia</taxon>
        <taxon>Papilionoidea</taxon>
        <taxon>Nymphalidae</taxon>
        <taxon>Satyrinae</taxon>
        <taxon>Satyrini</taxon>
        <taxon>Mycalesina</taxon>
        <taxon>Bicyclus</taxon>
    </lineage>
</organism>
<keyword evidence="4" id="KW-1185">Reference proteome</keyword>
<dbReference type="AlphaFoldDB" id="A0A6J1MHV0"/>
<keyword evidence="2" id="KW-0732">Signal</keyword>
<dbReference type="InterPro" id="IPR029058">
    <property type="entry name" value="AB_hydrolase_fold"/>
</dbReference>
<reference evidence="5" key="1">
    <citation type="submission" date="2025-08" db="UniProtKB">
        <authorList>
            <consortium name="RefSeq"/>
        </authorList>
    </citation>
    <scope>IDENTIFICATION</scope>
</reference>
<evidence type="ECO:0000256" key="1">
    <source>
        <dbReference type="ARBA" id="ARBA00023180"/>
    </source>
</evidence>
<dbReference type="OrthoDB" id="19653at2759"/>
<evidence type="ECO:0000313" key="4">
    <source>
        <dbReference type="Proteomes" id="UP001652582"/>
    </source>
</evidence>
<feature type="domain" description="Carboxylesterase type B" evidence="3">
    <location>
        <begin position="22"/>
        <end position="501"/>
    </location>
</feature>
<dbReference type="GeneID" id="112042937"/>